<organism evidence="2 3">
    <name type="scientific">Halostreptopolyspora alba</name>
    <dbReference type="NCBI Taxonomy" id="2487137"/>
    <lineage>
        <taxon>Bacteria</taxon>
        <taxon>Bacillati</taxon>
        <taxon>Actinomycetota</taxon>
        <taxon>Actinomycetes</taxon>
        <taxon>Streptosporangiales</taxon>
        <taxon>Nocardiopsidaceae</taxon>
        <taxon>Halostreptopolyspora</taxon>
    </lineage>
</organism>
<proteinExistence type="predicted"/>
<dbReference type="Proteomes" id="UP000269198">
    <property type="component" value="Unassembled WGS sequence"/>
</dbReference>
<dbReference type="PANTHER" id="PTHR14359:SF6">
    <property type="entry name" value="PHOSPHOPANTOTHENOYLCYSTEINE DECARBOXYLASE"/>
    <property type="match status" value="1"/>
</dbReference>
<dbReference type="GO" id="GO:0015937">
    <property type="term" value="P:coenzyme A biosynthetic process"/>
    <property type="evidence" value="ECO:0007669"/>
    <property type="project" value="TreeGrafter"/>
</dbReference>
<reference evidence="2 3" key="1">
    <citation type="submission" date="2018-11" db="EMBL/GenBank/DDBJ databases">
        <title>The genome draft of YIM 96095.</title>
        <authorList>
            <person name="Tang S.-K."/>
            <person name="Chunyu W.-X."/>
            <person name="Feng Y.-Z."/>
        </authorList>
    </citation>
    <scope>NUCLEOTIDE SEQUENCE [LARGE SCALE GENOMIC DNA]</scope>
    <source>
        <strain evidence="2 3">YIM 96095</strain>
    </source>
</reference>
<dbReference type="Gene3D" id="3.40.50.1950">
    <property type="entry name" value="Flavin prenyltransferase-like"/>
    <property type="match status" value="1"/>
</dbReference>
<dbReference type="GO" id="GO:0010181">
    <property type="term" value="F:FMN binding"/>
    <property type="evidence" value="ECO:0007669"/>
    <property type="project" value="TreeGrafter"/>
</dbReference>
<evidence type="ECO:0000259" key="1">
    <source>
        <dbReference type="Pfam" id="PF02441"/>
    </source>
</evidence>
<comment type="caution">
    <text evidence="2">The sequence shown here is derived from an EMBL/GenBank/DDBJ whole genome shotgun (WGS) entry which is preliminary data.</text>
</comment>
<feature type="domain" description="Flavoprotein" evidence="1">
    <location>
        <begin position="32"/>
        <end position="165"/>
    </location>
</feature>
<name>A0A3N0E8M8_9ACTN</name>
<dbReference type="PANTHER" id="PTHR14359">
    <property type="entry name" value="HOMO-OLIGOMERIC FLAVIN CONTAINING CYS DECARBOXYLASE FAMILY"/>
    <property type="match status" value="1"/>
</dbReference>
<keyword evidence="3" id="KW-1185">Reference proteome</keyword>
<dbReference type="OrthoDB" id="2395518at2"/>
<dbReference type="EMBL" id="RJMB01000012">
    <property type="protein sequence ID" value="RNL84183.1"/>
    <property type="molecule type" value="Genomic_DNA"/>
</dbReference>
<protein>
    <submittedName>
        <fullName evidence="2">Mersacidin decarboxylase</fullName>
    </submittedName>
</protein>
<dbReference type="Pfam" id="PF02441">
    <property type="entry name" value="Flavoprotein"/>
    <property type="match status" value="1"/>
</dbReference>
<evidence type="ECO:0000313" key="3">
    <source>
        <dbReference type="Proteomes" id="UP000269198"/>
    </source>
</evidence>
<dbReference type="InterPro" id="IPR003382">
    <property type="entry name" value="Flavoprotein"/>
</dbReference>
<dbReference type="InterPro" id="IPR036551">
    <property type="entry name" value="Flavin_trans-like"/>
</dbReference>
<dbReference type="GO" id="GO:0071513">
    <property type="term" value="C:phosphopantothenoylcysteine decarboxylase complex"/>
    <property type="evidence" value="ECO:0007669"/>
    <property type="project" value="TreeGrafter"/>
</dbReference>
<dbReference type="GO" id="GO:0004633">
    <property type="term" value="F:phosphopantothenoylcysteine decarboxylase activity"/>
    <property type="evidence" value="ECO:0007669"/>
    <property type="project" value="TreeGrafter"/>
</dbReference>
<sequence>MGAAGGPFRRSAAPYSLRKGRNVTNENPVVENLLLGVTGSVAVVNITAYLTEFRQRLARHVRVVTTRSAERMMPAESIALYCDEVVSPDSPAARKAAHVGLAQWASLFVVLPASANVMGAAANGLAPSFLTSTLLAAEPGVVFFPNMNTTMWRHPAVSRNVERLRADGHRVVVETRSATEVATGETVDAPVVPPPAEAAAALHGVVEPTGGSDPVARSS</sequence>
<gene>
    <name evidence="2" type="ORF">EFW17_13220</name>
</gene>
<dbReference type="AlphaFoldDB" id="A0A3N0E8M8"/>
<evidence type="ECO:0000313" key="2">
    <source>
        <dbReference type="EMBL" id="RNL84183.1"/>
    </source>
</evidence>
<accession>A0A3N0E8M8</accession>
<dbReference type="SUPFAM" id="SSF52507">
    <property type="entry name" value="Homo-oligomeric flavin-containing Cys decarboxylases, HFCD"/>
    <property type="match status" value="1"/>
</dbReference>